<evidence type="ECO:0000313" key="1">
    <source>
        <dbReference type="EMBL" id="AGR41231.1"/>
    </source>
</evidence>
<keyword evidence="2" id="KW-1185">Reference proteome</keyword>
<dbReference type="OrthoDB" id="390172at2"/>
<sequence length="91" mass="11331">MRDYIFDLDENLEWEIQKYYVTQGISRCIHLKIAVDKRDNSYKCTKCFTKFIMNEKRVKKFKSRIVLYFDFKDEEKRFISEIKKIKKEEKE</sequence>
<organism evidence="1 2">
    <name type="scientific">Spiroplasma taiwanense CT-1</name>
    <dbReference type="NCBI Taxonomy" id="1276220"/>
    <lineage>
        <taxon>Bacteria</taxon>
        <taxon>Bacillati</taxon>
        <taxon>Mycoplasmatota</taxon>
        <taxon>Mollicutes</taxon>
        <taxon>Entomoplasmatales</taxon>
        <taxon>Spiroplasmataceae</taxon>
        <taxon>Spiroplasma</taxon>
    </lineage>
</organism>
<accession>S5LX81</accession>
<gene>
    <name evidence="1" type="ORF">STAIW_v1c06090</name>
</gene>
<dbReference type="AlphaFoldDB" id="S5LX81"/>
<dbReference type="Proteomes" id="UP000014984">
    <property type="component" value="Chromosome"/>
</dbReference>
<dbReference type="EMBL" id="CP005074">
    <property type="protein sequence ID" value="AGR41231.1"/>
    <property type="molecule type" value="Genomic_DNA"/>
</dbReference>
<name>S5LX81_9MOLU</name>
<dbReference type="HOGENOM" id="CLU_175616_0_0_14"/>
<dbReference type="RefSeq" id="WP_020834370.1">
    <property type="nucleotide sequence ID" value="NC_021846.1"/>
</dbReference>
<protein>
    <submittedName>
        <fullName evidence="1">Uncharacterized protein</fullName>
    </submittedName>
</protein>
<dbReference type="STRING" id="1276220.STAIW_v1c06090"/>
<evidence type="ECO:0000313" key="2">
    <source>
        <dbReference type="Proteomes" id="UP000014984"/>
    </source>
</evidence>
<dbReference type="KEGG" id="stai:STAIW_v1c06090"/>
<reference evidence="1 2" key="1">
    <citation type="journal article" date="2013" name="Genome Biol. Evol.">
        <title>Comparison of metabolic capacities and inference of gene content evolution in mosquito-associated Spiroplasma diminutum and S. taiwanense.</title>
        <authorList>
            <person name="Lo W.S."/>
            <person name="Ku C."/>
            <person name="Chen L.L."/>
            <person name="Chang T.H."/>
            <person name="Kuo C.H."/>
        </authorList>
    </citation>
    <scope>NUCLEOTIDE SEQUENCE [LARGE SCALE GENOMIC DNA]</scope>
    <source>
        <strain evidence="1">CT-1</strain>
    </source>
</reference>
<dbReference type="PATRIC" id="fig|1276220.3.peg.620"/>
<proteinExistence type="predicted"/>